<proteinExistence type="inferred from homology"/>
<dbReference type="Proteomes" id="UP000019593">
    <property type="component" value="Chromosome"/>
</dbReference>
<dbReference type="GO" id="GO:0046872">
    <property type="term" value="F:metal ion binding"/>
    <property type="evidence" value="ECO:0007669"/>
    <property type="project" value="UniProtKB-KW"/>
</dbReference>
<dbReference type="InterPro" id="IPR011057">
    <property type="entry name" value="Mss4-like_sf"/>
</dbReference>
<dbReference type="GO" id="GO:0016846">
    <property type="term" value="F:carbon-sulfur lyase activity"/>
    <property type="evidence" value="ECO:0007669"/>
    <property type="project" value="InterPro"/>
</dbReference>
<gene>
    <name evidence="5" type="ORF">roselon_01018</name>
</gene>
<protein>
    <recommendedName>
        <fullName evidence="4">CENP-V/GFA domain-containing protein</fullName>
    </recommendedName>
</protein>
<dbReference type="AlphaFoldDB" id="W8RQU5"/>
<keyword evidence="3" id="KW-0862">Zinc</keyword>
<evidence type="ECO:0000259" key="4">
    <source>
        <dbReference type="PROSITE" id="PS51891"/>
    </source>
</evidence>
<evidence type="ECO:0000313" key="5">
    <source>
        <dbReference type="EMBL" id="AHM03418.1"/>
    </source>
</evidence>
<organism evidence="5 6">
    <name type="scientific">Roseicyclus elongatus DSM 19469</name>
    <dbReference type="NCBI Taxonomy" id="1294273"/>
    <lineage>
        <taxon>Bacteria</taxon>
        <taxon>Pseudomonadati</taxon>
        <taxon>Pseudomonadota</taxon>
        <taxon>Alphaproteobacteria</taxon>
        <taxon>Rhodobacterales</taxon>
        <taxon>Roseobacteraceae</taxon>
        <taxon>Roseicyclus</taxon>
    </lineage>
</organism>
<feature type="domain" description="CENP-V/GFA" evidence="4">
    <location>
        <begin position="1"/>
        <end position="95"/>
    </location>
</feature>
<dbReference type="EMBL" id="CP004372">
    <property type="protein sequence ID" value="AHM03418.1"/>
    <property type="molecule type" value="Genomic_DNA"/>
</dbReference>
<dbReference type="HOGENOM" id="CLU_055491_4_1_5"/>
<dbReference type="Pfam" id="PF04828">
    <property type="entry name" value="GFA"/>
    <property type="match status" value="1"/>
</dbReference>
<accession>W8RQU5</accession>
<dbReference type="eggNOG" id="COG3791">
    <property type="taxonomic scope" value="Bacteria"/>
</dbReference>
<dbReference type="InterPro" id="IPR006913">
    <property type="entry name" value="CENP-V/GFA"/>
</dbReference>
<dbReference type="SUPFAM" id="SSF51316">
    <property type="entry name" value="Mss4-like"/>
    <property type="match status" value="1"/>
</dbReference>
<dbReference type="Gene3D" id="3.90.1590.10">
    <property type="entry name" value="glutathione-dependent formaldehyde- activating enzyme (gfa)"/>
    <property type="match status" value="1"/>
</dbReference>
<sequence>MSVSVSAYTPEVSACHCRLCRVWSGAVQMGFEAPVDAVHVRGDVRRYRATPFSERAFCPTCGTALWLKDDTGGYEFVPGLFDGARELPLVREVYADRAFACVPLAGTHPRVSRADYERINPHVEGDTP</sequence>
<keyword evidence="6" id="KW-1185">Reference proteome</keyword>
<dbReference type="STRING" id="1294273.roselon_01018"/>
<name>W8RQU5_9RHOB</name>
<keyword evidence="2" id="KW-0479">Metal-binding</keyword>
<reference evidence="5 6" key="1">
    <citation type="submission" date="2013-03" db="EMBL/GenBank/DDBJ databases">
        <authorList>
            <person name="Fiebig A."/>
            <person name="Goeker M."/>
            <person name="Klenk H.-P.P."/>
        </authorList>
    </citation>
    <scope>NUCLEOTIDE SEQUENCE [LARGE SCALE GENOMIC DNA]</scope>
    <source>
        <strain evidence="6">DSM 19469</strain>
    </source>
</reference>
<dbReference type="KEGG" id="red:roselon_01018"/>
<evidence type="ECO:0000256" key="1">
    <source>
        <dbReference type="ARBA" id="ARBA00005495"/>
    </source>
</evidence>
<evidence type="ECO:0000256" key="2">
    <source>
        <dbReference type="ARBA" id="ARBA00022723"/>
    </source>
</evidence>
<dbReference type="PROSITE" id="PS51891">
    <property type="entry name" value="CENP_V_GFA"/>
    <property type="match status" value="1"/>
</dbReference>
<evidence type="ECO:0000256" key="3">
    <source>
        <dbReference type="ARBA" id="ARBA00022833"/>
    </source>
</evidence>
<evidence type="ECO:0000313" key="6">
    <source>
        <dbReference type="Proteomes" id="UP000019593"/>
    </source>
</evidence>
<comment type="similarity">
    <text evidence="1">Belongs to the Gfa family.</text>
</comment>